<keyword evidence="1" id="KW-0472">Membrane</keyword>
<organism evidence="2 3">
    <name type="scientific">Cylicocyclus nassatus</name>
    <name type="common">Nematode worm</name>
    <dbReference type="NCBI Taxonomy" id="53992"/>
    <lineage>
        <taxon>Eukaryota</taxon>
        <taxon>Metazoa</taxon>
        <taxon>Ecdysozoa</taxon>
        <taxon>Nematoda</taxon>
        <taxon>Chromadorea</taxon>
        <taxon>Rhabditida</taxon>
        <taxon>Rhabditina</taxon>
        <taxon>Rhabditomorpha</taxon>
        <taxon>Strongyloidea</taxon>
        <taxon>Strongylidae</taxon>
        <taxon>Cylicocyclus</taxon>
    </lineage>
</organism>
<feature type="transmembrane region" description="Helical" evidence="1">
    <location>
        <begin position="12"/>
        <end position="41"/>
    </location>
</feature>
<evidence type="ECO:0000313" key="2">
    <source>
        <dbReference type="EMBL" id="CAJ0602962.1"/>
    </source>
</evidence>
<proteinExistence type="predicted"/>
<dbReference type="Proteomes" id="UP001176961">
    <property type="component" value="Unassembled WGS sequence"/>
</dbReference>
<protein>
    <submittedName>
        <fullName evidence="2">Uncharacterized protein</fullName>
    </submittedName>
</protein>
<comment type="caution">
    <text evidence="2">The sequence shown here is derived from an EMBL/GenBank/DDBJ whole genome shotgun (WGS) entry which is preliminary data.</text>
</comment>
<dbReference type="EMBL" id="CATQJL010000305">
    <property type="protein sequence ID" value="CAJ0602962.1"/>
    <property type="molecule type" value="Genomic_DNA"/>
</dbReference>
<keyword evidence="1" id="KW-1133">Transmembrane helix</keyword>
<dbReference type="InterPro" id="IPR019424">
    <property type="entry name" value="7TM_GPCR_Srsx"/>
</dbReference>
<keyword evidence="3" id="KW-1185">Reference proteome</keyword>
<evidence type="ECO:0000313" key="3">
    <source>
        <dbReference type="Proteomes" id="UP001176961"/>
    </source>
</evidence>
<feature type="transmembrane region" description="Helical" evidence="1">
    <location>
        <begin position="53"/>
        <end position="81"/>
    </location>
</feature>
<sequence length="84" mass="9603">MVLSSSDVEDEHLLRILLSLLTFSQLICTIFEWIGAIYTLAAEHVIRSECFRLIFTYVFTHCIQMGLFATIAVDLLNSIIIPLR</sequence>
<evidence type="ECO:0000256" key="1">
    <source>
        <dbReference type="SAM" id="Phobius"/>
    </source>
</evidence>
<keyword evidence="1" id="KW-0812">Transmembrane</keyword>
<name>A0AA36MAY5_CYLNA</name>
<accession>A0AA36MAY5</accession>
<dbReference type="AlphaFoldDB" id="A0AA36MAY5"/>
<gene>
    <name evidence="2" type="ORF">CYNAS_LOCUS14945</name>
</gene>
<reference evidence="2" key="1">
    <citation type="submission" date="2023-07" db="EMBL/GenBank/DDBJ databases">
        <authorList>
            <consortium name="CYATHOMIX"/>
        </authorList>
    </citation>
    <scope>NUCLEOTIDE SEQUENCE</scope>
    <source>
        <strain evidence="2">N/A</strain>
    </source>
</reference>
<dbReference type="Pfam" id="PF10320">
    <property type="entry name" value="7TM_GPCR_Srsx"/>
    <property type="match status" value="1"/>
</dbReference>